<keyword evidence="6 11" id="KW-0573">Peptidoglycan synthesis</keyword>
<comment type="pathway">
    <text evidence="10 11">Cell wall biogenesis; peptidoglycan recycling.</text>
</comment>
<dbReference type="FunFam" id="3.20.20.300:FF:000001">
    <property type="entry name" value="Beta-hexosaminidase"/>
    <property type="match status" value="1"/>
</dbReference>
<dbReference type="InterPro" id="IPR001764">
    <property type="entry name" value="Glyco_hydro_3_N"/>
</dbReference>
<evidence type="ECO:0000313" key="13">
    <source>
        <dbReference type="EMBL" id="ACT06490.1"/>
    </source>
</evidence>
<dbReference type="HOGENOM" id="CLU_008392_0_0_6"/>
<evidence type="ECO:0000313" key="14">
    <source>
        <dbReference type="Proteomes" id="UP000002735"/>
    </source>
</evidence>
<name>C6CFE0_DICC1</name>
<dbReference type="CAZy" id="GH3">
    <property type="family name" value="Glycoside Hydrolase Family 3"/>
</dbReference>
<dbReference type="Gene3D" id="3.20.20.300">
    <property type="entry name" value="Glycoside hydrolase, family 3, N-terminal domain"/>
    <property type="match status" value="1"/>
</dbReference>
<feature type="site" description="Important for catalytic activity" evidence="11">
    <location>
        <position position="198"/>
    </location>
</feature>
<keyword evidence="3 11" id="KW-0132">Cell division</keyword>
<feature type="binding site" evidence="11">
    <location>
        <position position="94"/>
    </location>
    <ligand>
        <name>substrate</name>
    </ligand>
</feature>
<keyword evidence="5 11" id="KW-0133">Cell shape</keyword>
<organism evidence="13 14">
    <name type="scientific">Dickeya chrysanthemi (strain Ech1591)</name>
    <name type="common">Dickeya zeae (strain Ech1591)</name>
    <dbReference type="NCBI Taxonomy" id="561229"/>
    <lineage>
        <taxon>Bacteria</taxon>
        <taxon>Pseudomonadati</taxon>
        <taxon>Pseudomonadota</taxon>
        <taxon>Gammaproteobacteria</taxon>
        <taxon>Enterobacterales</taxon>
        <taxon>Pectobacteriaceae</taxon>
        <taxon>Dickeya</taxon>
    </lineage>
</organism>
<evidence type="ECO:0000256" key="7">
    <source>
        <dbReference type="ARBA" id="ARBA00023295"/>
    </source>
</evidence>
<evidence type="ECO:0000256" key="5">
    <source>
        <dbReference type="ARBA" id="ARBA00022960"/>
    </source>
</evidence>
<evidence type="ECO:0000256" key="4">
    <source>
        <dbReference type="ARBA" id="ARBA00022801"/>
    </source>
</evidence>
<dbReference type="PROSITE" id="PS00775">
    <property type="entry name" value="GLYCOSYL_HYDROL_F3"/>
    <property type="match status" value="1"/>
</dbReference>
<keyword evidence="9 11" id="KW-0961">Cell wall biogenesis/degradation</keyword>
<comment type="function">
    <text evidence="11">Plays a role in peptidoglycan recycling by cleaving the terminal beta-1,4-linked N-acetylglucosamine (GlcNAc) from peptide-linked peptidoglycan fragments, giving rise to free GlcNAc, anhydro-N-acetylmuramic acid and anhydro-N-acetylmuramic acid-linked peptides.</text>
</comment>
<dbReference type="InterPro" id="IPR050226">
    <property type="entry name" value="NagZ_Beta-hexosaminidase"/>
</dbReference>
<feature type="binding site" evidence="11">
    <location>
        <begin position="187"/>
        <end position="188"/>
    </location>
    <ligand>
        <name>substrate</name>
    </ligand>
</feature>
<keyword evidence="4 11" id="KW-0378">Hydrolase</keyword>
<dbReference type="InterPro" id="IPR019800">
    <property type="entry name" value="Glyco_hydro_3_AS"/>
</dbReference>
<dbReference type="eggNOG" id="COG1472">
    <property type="taxonomic scope" value="Bacteria"/>
</dbReference>
<dbReference type="GO" id="GO:0008360">
    <property type="term" value="P:regulation of cell shape"/>
    <property type="evidence" value="ECO:0007669"/>
    <property type="project" value="UniProtKB-KW"/>
</dbReference>
<dbReference type="PANTHER" id="PTHR30480">
    <property type="entry name" value="BETA-HEXOSAMINIDASE-RELATED"/>
    <property type="match status" value="1"/>
</dbReference>
<feature type="active site" description="Proton donor/acceptor" evidence="11">
    <location>
        <position position="200"/>
    </location>
</feature>
<feature type="binding site" evidence="11">
    <location>
        <position position="157"/>
    </location>
    <ligand>
        <name>substrate</name>
    </ligand>
</feature>
<dbReference type="InterPro" id="IPR022956">
    <property type="entry name" value="Beta_hexosaminidase_bac"/>
</dbReference>
<evidence type="ECO:0000256" key="10">
    <source>
        <dbReference type="ARBA" id="ARBA00037880"/>
    </source>
</evidence>
<sequence length="365" mass="40111">MVPPGRPCKRFDNQSDVQLTKEVFVGPLMLDVAGYELDAEDREVLAHPLVGGVILFSRNFHDADQLAELVRQLRRASRERLVVAVDQEGGRVQRFRNGFTALPAAQSFAALNPLALAQQLAEEAGWVMAAEMTALDIDISFAPVLDVGHQSAAIGDRAFHDDPDTLLAVAERFITGMRTAGMKATGKHFPGHGAVTADSHKETPRDERSLAQIRERDMWVFRELIARQRLDAVMPAHVIYSDADPRPASGSPYWLRQVLRQELGFGGIIFSDDLSMEGAAVMGGYAERAQAALDAGCDMILVCNQRQGAISVLDNLSPVKVPGLETLYHRGVITRRELLNSPRWKQATSQLTALSERWQAHKAAG</sequence>
<dbReference type="NCBIfam" id="NF003740">
    <property type="entry name" value="PRK05337.1"/>
    <property type="match status" value="1"/>
</dbReference>
<reference evidence="13 14" key="1">
    <citation type="submission" date="2009-06" db="EMBL/GenBank/DDBJ databases">
        <title>Complete sequence of Dickeya zeae Ech1591.</title>
        <authorList>
            <consortium name="US DOE Joint Genome Institute"/>
            <person name="Lucas S."/>
            <person name="Copeland A."/>
            <person name="Lapidus A."/>
            <person name="Glavina del Rio T."/>
            <person name="Tice H."/>
            <person name="Bruce D."/>
            <person name="Goodwin L."/>
            <person name="Pitluck S."/>
            <person name="Chertkov O."/>
            <person name="Brettin T."/>
            <person name="Detter J.C."/>
            <person name="Han C."/>
            <person name="Larimer F."/>
            <person name="Land M."/>
            <person name="Hauser L."/>
            <person name="Kyrpides N."/>
            <person name="Ovchinnikova G."/>
            <person name="Balakrishnan V."/>
            <person name="Glasner J."/>
            <person name="Perna N.T."/>
        </authorList>
    </citation>
    <scope>NUCLEOTIDE SEQUENCE [LARGE SCALE GENOMIC DNA]</scope>
    <source>
        <strain evidence="13 14">Ech1591</strain>
    </source>
</reference>
<evidence type="ECO:0000256" key="6">
    <source>
        <dbReference type="ARBA" id="ARBA00022984"/>
    </source>
</evidence>
<evidence type="ECO:0000259" key="12">
    <source>
        <dbReference type="Pfam" id="PF00933"/>
    </source>
</evidence>
<feature type="active site" description="Nucleophile" evidence="11">
    <location>
        <position position="272"/>
    </location>
</feature>
<protein>
    <recommendedName>
        <fullName evidence="11">Beta-hexosaminidase</fullName>
        <ecNumber evidence="11">3.2.1.52</ecNumber>
    </recommendedName>
    <alternativeName>
        <fullName evidence="11">Beta-N-acetylhexosaminidase</fullName>
    </alternativeName>
    <alternativeName>
        <fullName evidence="11">N-acetyl-beta-glucosaminidase</fullName>
    </alternativeName>
</protein>
<dbReference type="AlphaFoldDB" id="C6CFE0"/>
<proteinExistence type="inferred from homology"/>
<keyword evidence="2 11" id="KW-0963">Cytoplasm</keyword>
<dbReference type="EC" id="3.2.1.52" evidence="11"/>
<dbReference type="STRING" id="561229.Dd1591_1637"/>
<dbReference type="InterPro" id="IPR017853">
    <property type="entry name" value="GH"/>
</dbReference>
<dbReference type="GO" id="GO:0005737">
    <property type="term" value="C:cytoplasm"/>
    <property type="evidence" value="ECO:0007669"/>
    <property type="project" value="UniProtKB-SubCell"/>
</dbReference>
<evidence type="ECO:0000256" key="1">
    <source>
        <dbReference type="ARBA" id="ARBA00001231"/>
    </source>
</evidence>
<feature type="binding site" evidence="11">
    <location>
        <position position="86"/>
    </location>
    <ligand>
        <name>substrate</name>
    </ligand>
</feature>
<dbReference type="PANTHER" id="PTHR30480:SF13">
    <property type="entry name" value="BETA-HEXOSAMINIDASE"/>
    <property type="match status" value="1"/>
</dbReference>
<evidence type="ECO:0000256" key="8">
    <source>
        <dbReference type="ARBA" id="ARBA00023306"/>
    </source>
</evidence>
<dbReference type="SUPFAM" id="SSF51445">
    <property type="entry name" value="(Trans)glycosidases"/>
    <property type="match status" value="1"/>
</dbReference>
<dbReference type="Proteomes" id="UP000002735">
    <property type="component" value="Chromosome"/>
</dbReference>
<feature type="domain" description="Glycoside hydrolase family 3 N-terminal" evidence="12">
    <location>
        <begin position="36"/>
        <end position="317"/>
    </location>
</feature>
<dbReference type="GO" id="GO:0004563">
    <property type="term" value="F:beta-N-acetylhexosaminidase activity"/>
    <property type="evidence" value="ECO:0007669"/>
    <property type="project" value="UniProtKB-UniRule"/>
</dbReference>
<accession>C6CFE0</accession>
<dbReference type="GO" id="GO:0009254">
    <property type="term" value="P:peptidoglycan turnover"/>
    <property type="evidence" value="ECO:0007669"/>
    <property type="project" value="UniProtKB-UniRule"/>
</dbReference>
<comment type="subcellular location">
    <subcellularLocation>
        <location evidence="11">Cytoplasm</location>
    </subcellularLocation>
</comment>
<dbReference type="GO" id="GO:0051301">
    <property type="term" value="P:cell division"/>
    <property type="evidence" value="ECO:0007669"/>
    <property type="project" value="UniProtKB-KW"/>
</dbReference>
<dbReference type="GO" id="GO:0071555">
    <property type="term" value="P:cell wall organization"/>
    <property type="evidence" value="ECO:0007669"/>
    <property type="project" value="UniProtKB-KW"/>
</dbReference>
<keyword evidence="7 11" id="KW-0326">Glycosidase</keyword>
<evidence type="ECO:0000256" key="11">
    <source>
        <dbReference type="HAMAP-Rule" id="MF_00364"/>
    </source>
</evidence>
<evidence type="ECO:0000256" key="2">
    <source>
        <dbReference type="ARBA" id="ARBA00022490"/>
    </source>
</evidence>
<dbReference type="GO" id="GO:0005975">
    <property type="term" value="P:carbohydrate metabolic process"/>
    <property type="evidence" value="ECO:0007669"/>
    <property type="project" value="InterPro"/>
</dbReference>
<dbReference type="InterPro" id="IPR036962">
    <property type="entry name" value="Glyco_hydro_3_N_sf"/>
</dbReference>
<dbReference type="EMBL" id="CP001655">
    <property type="protein sequence ID" value="ACT06490.1"/>
    <property type="molecule type" value="Genomic_DNA"/>
</dbReference>
<dbReference type="GO" id="GO:0009252">
    <property type="term" value="P:peptidoglycan biosynthetic process"/>
    <property type="evidence" value="ECO:0007669"/>
    <property type="project" value="UniProtKB-KW"/>
</dbReference>
<evidence type="ECO:0000256" key="9">
    <source>
        <dbReference type="ARBA" id="ARBA00023316"/>
    </source>
</evidence>
<dbReference type="HAMAP" id="MF_00364">
    <property type="entry name" value="NagZ"/>
    <property type="match status" value="1"/>
</dbReference>
<gene>
    <name evidence="11" type="primary">nagZ</name>
    <name evidence="13" type="ordered locus">Dd1591_1637</name>
</gene>
<comment type="similarity">
    <text evidence="11">Belongs to the glycosyl hydrolase 3 family. NagZ subfamily.</text>
</comment>
<keyword evidence="8 11" id="KW-0131">Cell cycle</keyword>
<dbReference type="Pfam" id="PF00933">
    <property type="entry name" value="Glyco_hydro_3"/>
    <property type="match status" value="1"/>
</dbReference>
<evidence type="ECO:0000256" key="3">
    <source>
        <dbReference type="ARBA" id="ARBA00022618"/>
    </source>
</evidence>
<comment type="catalytic activity">
    <reaction evidence="1 11">
        <text>Hydrolysis of terminal non-reducing N-acetyl-D-hexosamine residues in N-acetyl-beta-D-hexosaminides.</text>
        <dbReference type="EC" id="3.2.1.52"/>
    </reaction>
</comment>
<dbReference type="KEGG" id="dze:Dd1591_1637"/>
<dbReference type="UniPathway" id="UPA00544"/>